<evidence type="ECO:0000256" key="4">
    <source>
        <dbReference type="ARBA" id="ARBA00022691"/>
    </source>
</evidence>
<name>A0ABS3JVB7_9BACT</name>
<dbReference type="Gene3D" id="3.90.120.10">
    <property type="entry name" value="DNA Methylase, subunit A, domain 2"/>
    <property type="match status" value="1"/>
</dbReference>
<protein>
    <recommendedName>
        <fullName evidence="1">DNA (cytosine-5-)-methyltransferase</fullName>
        <ecNumber evidence="1">2.1.1.37</ecNumber>
    </recommendedName>
</protein>
<keyword evidence="4 7" id="KW-0949">S-adenosyl-L-methionine</keyword>
<keyword evidence="9" id="KW-1185">Reference proteome</keyword>
<dbReference type="PRINTS" id="PR00105">
    <property type="entry name" value="C5METTRFRASE"/>
</dbReference>
<evidence type="ECO:0000256" key="5">
    <source>
        <dbReference type="ARBA" id="ARBA00022747"/>
    </source>
</evidence>
<evidence type="ECO:0000313" key="8">
    <source>
        <dbReference type="EMBL" id="MBO0953114.1"/>
    </source>
</evidence>
<dbReference type="Proteomes" id="UP000664628">
    <property type="component" value="Unassembled WGS sequence"/>
</dbReference>
<evidence type="ECO:0000256" key="2">
    <source>
        <dbReference type="ARBA" id="ARBA00022603"/>
    </source>
</evidence>
<sequence length="580" mass="65786">MERPKVIDFFCGGGGFSEGFRQQGFEIIMGIDNWSPAIETFNHNYNLSCVTKNILDFELSIADIEALPDSEVIIGSPPCVSFSSSNKSGKADKALGIRLIEIFLKIVVVKKYSHESKLKAWFMENVTKSAQYIPYNYTFESLGLVEWAKTRDLDPKSVAIKIIGNTITINSAEYGSPQSRKRLITGEIFALGKLPRPRKLFKLGETTDSGTLFENIKQIDSLPSCKTLKDIKAKLPKPNEYVKGDIVEDPLYSTIQIKQELLTDHFYDTGLYKVEWENSKFLKMNHPYMGVMSFPENENKPSRTITATKIGTSRESIIYKSEYDRIGNGEYRTATLREAATIMGFPITYQFKGLEGTKWRLVGNAVCPAVSRAFAKETREALGLEQIENQFSCEGPNIEGISNLNTYKKRSFETTPKKIKGSRFRRHPFKDGNITVTLSNYDIEKNEKFAGKWLTSVQYGNGKGFPTYNYPDGFYKNLEQVINRFEGGRRFVEVINNGFSEKIAPGNILQELHEQKDESNQFLGPAEIIEKIAILINEIEFENPIFKQEDLEIFKKKMSIPKKQVLALYAINKVSTLANI</sequence>
<evidence type="ECO:0000256" key="7">
    <source>
        <dbReference type="PROSITE-ProRule" id="PRU01016"/>
    </source>
</evidence>
<evidence type="ECO:0000256" key="3">
    <source>
        <dbReference type="ARBA" id="ARBA00022679"/>
    </source>
</evidence>
<keyword evidence="5" id="KW-0680">Restriction system</keyword>
<reference evidence="8 9" key="1">
    <citation type="submission" date="2021-03" db="EMBL/GenBank/DDBJ databases">
        <title>Fibrella sp. HMF5405 genome sequencing and assembly.</title>
        <authorList>
            <person name="Kang H."/>
            <person name="Kim H."/>
            <person name="Bae S."/>
            <person name="Joh K."/>
        </authorList>
    </citation>
    <scope>NUCLEOTIDE SEQUENCE [LARGE SCALE GENOMIC DNA]</scope>
    <source>
        <strain evidence="8 9">HMF5405</strain>
    </source>
</reference>
<dbReference type="GO" id="GO:0008168">
    <property type="term" value="F:methyltransferase activity"/>
    <property type="evidence" value="ECO:0007669"/>
    <property type="project" value="UniProtKB-KW"/>
</dbReference>
<gene>
    <name evidence="8" type="ORF">J2I46_31365</name>
</gene>
<dbReference type="PANTHER" id="PTHR10629:SF52">
    <property type="entry name" value="DNA (CYTOSINE-5)-METHYLTRANSFERASE 1"/>
    <property type="match status" value="1"/>
</dbReference>
<dbReference type="EC" id="2.1.1.37" evidence="1"/>
<dbReference type="PANTHER" id="PTHR10629">
    <property type="entry name" value="CYTOSINE-SPECIFIC METHYLTRANSFERASE"/>
    <property type="match status" value="1"/>
</dbReference>
<evidence type="ECO:0000256" key="6">
    <source>
        <dbReference type="ARBA" id="ARBA00047422"/>
    </source>
</evidence>
<dbReference type="GO" id="GO:0032259">
    <property type="term" value="P:methylation"/>
    <property type="evidence" value="ECO:0007669"/>
    <property type="project" value="UniProtKB-KW"/>
</dbReference>
<dbReference type="EMBL" id="JAFMYW010000020">
    <property type="protein sequence ID" value="MBO0953114.1"/>
    <property type="molecule type" value="Genomic_DNA"/>
</dbReference>
<dbReference type="RefSeq" id="WP_207333066.1">
    <property type="nucleotide sequence ID" value="NZ_JAFMYW010000020.1"/>
</dbReference>
<evidence type="ECO:0000256" key="1">
    <source>
        <dbReference type="ARBA" id="ARBA00011975"/>
    </source>
</evidence>
<keyword evidence="2 7" id="KW-0489">Methyltransferase</keyword>
<accession>A0ABS3JVB7</accession>
<comment type="catalytic activity">
    <reaction evidence="6">
        <text>a 2'-deoxycytidine in DNA + S-adenosyl-L-methionine = a 5-methyl-2'-deoxycytidine in DNA + S-adenosyl-L-homocysteine + H(+)</text>
        <dbReference type="Rhea" id="RHEA:13681"/>
        <dbReference type="Rhea" id="RHEA-COMP:11369"/>
        <dbReference type="Rhea" id="RHEA-COMP:11370"/>
        <dbReference type="ChEBI" id="CHEBI:15378"/>
        <dbReference type="ChEBI" id="CHEBI:57856"/>
        <dbReference type="ChEBI" id="CHEBI:59789"/>
        <dbReference type="ChEBI" id="CHEBI:85452"/>
        <dbReference type="ChEBI" id="CHEBI:85454"/>
        <dbReference type="EC" id="2.1.1.37"/>
    </reaction>
</comment>
<comment type="similarity">
    <text evidence="7">Belongs to the class I-like SAM-binding methyltransferase superfamily. C5-methyltransferase family.</text>
</comment>
<dbReference type="InterPro" id="IPR050390">
    <property type="entry name" value="C5-Methyltransferase"/>
</dbReference>
<dbReference type="Gene3D" id="3.40.50.150">
    <property type="entry name" value="Vaccinia Virus protein VP39"/>
    <property type="match status" value="1"/>
</dbReference>
<dbReference type="InterPro" id="IPR001525">
    <property type="entry name" value="C5_MeTfrase"/>
</dbReference>
<keyword evidence="3 7" id="KW-0808">Transferase</keyword>
<proteinExistence type="inferred from homology"/>
<dbReference type="Pfam" id="PF00145">
    <property type="entry name" value="DNA_methylase"/>
    <property type="match status" value="2"/>
</dbReference>
<feature type="active site" evidence="7">
    <location>
        <position position="79"/>
    </location>
</feature>
<dbReference type="PROSITE" id="PS51679">
    <property type="entry name" value="SAM_MT_C5"/>
    <property type="match status" value="1"/>
</dbReference>
<evidence type="ECO:0000313" key="9">
    <source>
        <dbReference type="Proteomes" id="UP000664628"/>
    </source>
</evidence>
<dbReference type="SUPFAM" id="SSF53335">
    <property type="entry name" value="S-adenosyl-L-methionine-dependent methyltransferases"/>
    <property type="match status" value="1"/>
</dbReference>
<comment type="caution">
    <text evidence="8">The sequence shown here is derived from an EMBL/GenBank/DDBJ whole genome shotgun (WGS) entry which is preliminary data.</text>
</comment>
<organism evidence="8 9">
    <name type="scientific">Fibrella forsythiae</name>
    <dbReference type="NCBI Taxonomy" id="2817061"/>
    <lineage>
        <taxon>Bacteria</taxon>
        <taxon>Pseudomonadati</taxon>
        <taxon>Bacteroidota</taxon>
        <taxon>Cytophagia</taxon>
        <taxon>Cytophagales</taxon>
        <taxon>Spirosomataceae</taxon>
        <taxon>Fibrella</taxon>
    </lineage>
</organism>
<dbReference type="InterPro" id="IPR029063">
    <property type="entry name" value="SAM-dependent_MTases_sf"/>
</dbReference>